<dbReference type="CDD" id="cd16329">
    <property type="entry name" value="LolA_like"/>
    <property type="match status" value="1"/>
</dbReference>
<dbReference type="InterPro" id="IPR033399">
    <property type="entry name" value="TP_0789-like"/>
</dbReference>
<dbReference type="SUPFAM" id="SSF89392">
    <property type="entry name" value="Prokaryotic lipoproteins and lipoprotein localization factors"/>
    <property type="match status" value="1"/>
</dbReference>
<feature type="domain" description="Uncharacterized protein TP-0789" evidence="1">
    <location>
        <begin position="98"/>
        <end position="272"/>
    </location>
</feature>
<evidence type="ECO:0000313" key="2">
    <source>
        <dbReference type="EMBL" id="AEQ20444.1"/>
    </source>
</evidence>
<dbReference type="EMBL" id="JF429410">
    <property type="protein sequence ID" value="AEQ20444.1"/>
    <property type="molecule type" value="Genomic_DNA"/>
</dbReference>
<proteinExistence type="predicted"/>
<evidence type="ECO:0000259" key="1">
    <source>
        <dbReference type="Pfam" id="PF17131"/>
    </source>
</evidence>
<dbReference type="PANTHER" id="PTHR37507">
    <property type="entry name" value="SPORULATION PROTEIN YDCC"/>
    <property type="match status" value="1"/>
</dbReference>
<dbReference type="PANTHER" id="PTHR37507:SF2">
    <property type="entry name" value="SPORULATION PROTEIN YDCC"/>
    <property type="match status" value="1"/>
</dbReference>
<accession>G4WVJ2</accession>
<dbReference type="AlphaFoldDB" id="G4WVJ2"/>
<dbReference type="InterPro" id="IPR029046">
    <property type="entry name" value="LolA/LolB/LppX"/>
</dbReference>
<reference evidence="2" key="1">
    <citation type="journal article" date="2004" name="Appl. Environ. Microbiol.">
        <title>Long-chain N-acyltyrosine synthases from environmental DNA.</title>
        <authorList>
            <person name="Brady S.F."/>
            <person name="Chao C.J."/>
            <person name="Clardy J."/>
        </authorList>
    </citation>
    <scope>NUCLEOTIDE SEQUENCE</scope>
</reference>
<reference evidence="2" key="2">
    <citation type="journal article" date="2011" name="J. Bacteriol.">
        <title>Long-chain N-acyl amino acid synthases are linked to the putative PEP-CTERM/exosortase protein-sorting system in Gram-negative bacteria.</title>
        <authorList>
            <person name="Craig J.W."/>
            <person name="Cherry M.A."/>
            <person name="Brady S.F."/>
        </authorList>
    </citation>
    <scope>NUCLEOTIDE SEQUENCE</scope>
</reference>
<dbReference type="PIRSF" id="PIRSF028205">
    <property type="entry name" value="UCP028205"/>
    <property type="match status" value="1"/>
</dbReference>
<dbReference type="Gene3D" id="2.50.20.10">
    <property type="entry name" value="Lipoprotein localisation LolA/LolB/LppX"/>
    <property type="match status" value="1"/>
</dbReference>
<protein>
    <recommendedName>
        <fullName evidence="1">Uncharacterized protein TP-0789 domain-containing protein</fullName>
    </recommendedName>
</protein>
<dbReference type="Pfam" id="PF17131">
    <property type="entry name" value="LolA_like"/>
    <property type="match status" value="1"/>
</dbReference>
<sequence>MNDLFTKSIGLSENDASPMNMPKQFLKRLLTITVFCFAGQFLHAAGAADNDQSLPRTILEKADQIRSPNEGFQVDVKINTSASGEALEVRKYRILSKGNENTVVMVTEPEIDRGQIMLMKGRDLWVFLPSVSQPIRLSLAQRLTGQVANGDLARSNFTGDYTPKILRTEVIGGENYYVLELTAVDRSVTYHRVIYWVRQSNFWPHRAEFYSLSDRLLKTARYENFQTILGKPRPTRLVMEDALRKGEESVLEYSAMKLRDLPDKVFTKDYLNKLQ</sequence>
<dbReference type="InterPro" id="IPR011220">
    <property type="entry name" value="UCP028205"/>
</dbReference>
<dbReference type="InterPro" id="IPR052944">
    <property type="entry name" value="Sporulation_related"/>
</dbReference>
<organism evidence="2">
    <name type="scientific">uncultured bacterium CSL132</name>
    <dbReference type="NCBI Taxonomy" id="1091568"/>
    <lineage>
        <taxon>Bacteria</taxon>
        <taxon>environmental samples</taxon>
    </lineage>
</organism>
<name>G4WVJ2_9BACT</name>